<feature type="region of interest" description="Disordered" evidence="1">
    <location>
        <begin position="71"/>
        <end position="229"/>
    </location>
</feature>
<feature type="compositionally biased region" description="Polar residues" evidence="1">
    <location>
        <begin position="168"/>
        <end position="182"/>
    </location>
</feature>
<evidence type="ECO:0000256" key="1">
    <source>
        <dbReference type="SAM" id="MobiDB-lite"/>
    </source>
</evidence>
<evidence type="ECO:0000313" key="2">
    <source>
        <dbReference type="EMBL" id="OTA30609.1"/>
    </source>
</evidence>
<evidence type="ECO:0000313" key="3">
    <source>
        <dbReference type="Proteomes" id="UP000194280"/>
    </source>
</evidence>
<name>A0A1Z5T3P9_HORWE</name>
<protein>
    <submittedName>
        <fullName evidence="2">Uncharacterized protein</fullName>
    </submittedName>
</protein>
<organism evidence="2 3">
    <name type="scientific">Hortaea werneckii EXF-2000</name>
    <dbReference type="NCBI Taxonomy" id="1157616"/>
    <lineage>
        <taxon>Eukaryota</taxon>
        <taxon>Fungi</taxon>
        <taxon>Dikarya</taxon>
        <taxon>Ascomycota</taxon>
        <taxon>Pezizomycotina</taxon>
        <taxon>Dothideomycetes</taxon>
        <taxon>Dothideomycetidae</taxon>
        <taxon>Mycosphaerellales</taxon>
        <taxon>Teratosphaeriaceae</taxon>
        <taxon>Hortaea</taxon>
    </lineage>
</organism>
<dbReference type="STRING" id="1157616.A0A1Z5T3P9"/>
<dbReference type="AlphaFoldDB" id="A0A1Z5T3P9"/>
<dbReference type="EMBL" id="MUNK01000135">
    <property type="protein sequence ID" value="OTA30609.1"/>
    <property type="molecule type" value="Genomic_DNA"/>
</dbReference>
<accession>A0A1Z5T3P9</accession>
<proteinExistence type="predicted"/>
<dbReference type="Proteomes" id="UP000194280">
    <property type="component" value="Unassembled WGS sequence"/>
</dbReference>
<dbReference type="VEuPathDB" id="FungiDB:BTJ68_10322"/>
<sequence length="347" mass="37726">MAPTTPSPFRFVSNKQRAKTPEKQSRAPGALRDQLQASHDVHTASPYDAFASGSQFAATPRFSFAKAKAASVTKRLPSPPKSNLASALRSTLPPREDVEDVPSSAHDEDDDMLDNEQVQAVPTTEDSREMTAPWNTDLTHTPKRRKATPRAFEKQGIENHPLPGVNDGQPSDPNKAALQTSVPCFVPPAESPRPATHASSYARSRPSFLKPSDTGQESSEPLPDVFSPHRRGDKFVPGGMAATMQTWILQTGQAAIQGRKQQGFQRADDFSARLKVEELLGQGPYTAKARTMDGTATNILLAKDIKISGDSRGSVVVGHVVGIRAPSWQVEIEGTMWMVAVDWKIIE</sequence>
<keyword evidence="3" id="KW-1185">Reference proteome</keyword>
<dbReference type="InParanoid" id="A0A1Z5T3P9"/>
<gene>
    <name evidence="2" type="ORF">BTJ68_10322</name>
</gene>
<dbReference type="OrthoDB" id="5389296at2759"/>
<reference evidence="2 3" key="1">
    <citation type="submission" date="2017-01" db="EMBL/GenBank/DDBJ databases">
        <title>The recent genome duplication of the halophilic yeast Hortaea werneckii: insights from long-read sequencing.</title>
        <authorList>
            <person name="Sinha S."/>
            <person name="Flibotte S."/>
            <person name="Neira M."/>
            <person name="Lenassi M."/>
            <person name="Gostincar C."/>
            <person name="Stajich J.E."/>
            <person name="Nislow C.E."/>
        </authorList>
    </citation>
    <scope>NUCLEOTIDE SEQUENCE [LARGE SCALE GENOMIC DNA]</scope>
    <source>
        <strain evidence="2 3">EXF-2000</strain>
    </source>
</reference>
<feature type="region of interest" description="Disordered" evidence="1">
    <location>
        <begin position="1"/>
        <end position="40"/>
    </location>
</feature>
<comment type="caution">
    <text evidence="2">The sequence shown here is derived from an EMBL/GenBank/DDBJ whole genome shotgun (WGS) entry which is preliminary data.</text>
</comment>